<evidence type="ECO:0000313" key="6">
    <source>
        <dbReference type="EMBL" id="PNS20095.1"/>
    </source>
</evidence>
<dbReference type="SUPFAM" id="SSF51905">
    <property type="entry name" value="FAD/NAD(P)-binding domain"/>
    <property type="match status" value="1"/>
</dbReference>
<dbReference type="InterPro" id="IPR050641">
    <property type="entry name" value="RIFMO-like"/>
</dbReference>
<keyword evidence="4" id="KW-0560">Oxidoreductase</keyword>
<keyword evidence="3" id="KW-0274">FAD</keyword>
<evidence type="ECO:0000256" key="4">
    <source>
        <dbReference type="ARBA" id="ARBA00023002"/>
    </source>
</evidence>
<evidence type="ECO:0000313" key="7">
    <source>
        <dbReference type="Proteomes" id="UP000243797"/>
    </source>
</evidence>
<dbReference type="OrthoDB" id="10016252at2759"/>
<dbReference type="InParanoid" id="A0A2K1QYH4"/>
<comment type="cofactor">
    <cofactor evidence="1">
        <name>FAD</name>
        <dbReference type="ChEBI" id="CHEBI:57692"/>
    </cofactor>
</comment>
<dbReference type="PANTHER" id="PTHR43004:SF19">
    <property type="entry name" value="BINDING MONOOXYGENASE, PUTATIVE (JCVI)-RELATED"/>
    <property type="match status" value="1"/>
</dbReference>
<organism evidence="6 7">
    <name type="scientific">Sphaceloma murrayae</name>
    <dbReference type="NCBI Taxonomy" id="2082308"/>
    <lineage>
        <taxon>Eukaryota</taxon>
        <taxon>Fungi</taxon>
        <taxon>Dikarya</taxon>
        <taxon>Ascomycota</taxon>
        <taxon>Pezizomycotina</taxon>
        <taxon>Dothideomycetes</taxon>
        <taxon>Dothideomycetidae</taxon>
        <taxon>Myriangiales</taxon>
        <taxon>Elsinoaceae</taxon>
        <taxon>Sphaceloma</taxon>
    </lineage>
</organism>
<accession>A0A2K1QYH4</accession>
<sequence length="517" mass="56630">MPSITPAVQPTYDVVIVGGGPTGLCTAFLAETLGLSACVVDAKGGPLEVGRADALNARTQQYLEVAGVLDELLPEGITCNTSSIYKDGKFLSRQSHWWNSLPHVHRKNFLMLGQPLVEKSLASRLQHPVMYHEHVTGLREDKQRVIVETASGHVLHGKYAVAADGARSFVRNALGIGFEGDKPGMHWAVLDVYLHTDFPICSEIITFEYNEQSRVSWIPRERGMARFYALMEGDITLEKTLDEVRRHLSPHNVEFGRIEWFSSFEVKERIASTFVSEDTRGRVFLAGDAAHVHSVNGGQGLNTGIADAFALAWRLSALVRSEGHEHHSAIARRLIESYQLERRSTAVDVIGVAAKLVRNTIVEAAKYVATIEKNAGYITGIGVDYSGSESALTIKSSISIWTAGRACPDIYLTGSGDMKTRRLYTMLSYSEHLIIRAGGHAGSTTPRELPHLGGEVRYLDVYPTGSVSNSAVTPSQADGVFSADWVRDGEAYTVVVRPDCYVGVVSEDGMWAEYFAT</sequence>
<dbReference type="STRING" id="2082308.A0A2K1QYH4"/>
<protein>
    <submittedName>
        <fullName evidence="6">Ubiquinone biosynthesis monooxygenase COQ6, mitochondrial</fullName>
    </submittedName>
</protein>
<keyword evidence="6" id="KW-0503">Monooxygenase</keyword>
<gene>
    <name evidence="6" type="ORF">CAC42_5545</name>
</gene>
<dbReference type="Gene3D" id="3.30.9.10">
    <property type="entry name" value="D-Amino Acid Oxidase, subunit A, domain 2"/>
    <property type="match status" value="1"/>
</dbReference>
<feature type="domain" description="FAD-binding" evidence="5">
    <location>
        <begin position="12"/>
        <end position="349"/>
    </location>
</feature>
<evidence type="ECO:0000256" key="1">
    <source>
        <dbReference type="ARBA" id="ARBA00001974"/>
    </source>
</evidence>
<keyword evidence="7" id="KW-1185">Reference proteome</keyword>
<dbReference type="PRINTS" id="PR00420">
    <property type="entry name" value="RNGMNOXGNASE"/>
</dbReference>
<dbReference type="Proteomes" id="UP000243797">
    <property type="component" value="Unassembled WGS sequence"/>
</dbReference>
<dbReference type="InterPro" id="IPR036188">
    <property type="entry name" value="FAD/NAD-bd_sf"/>
</dbReference>
<dbReference type="PANTHER" id="PTHR43004">
    <property type="entry name" value="TRK SYSTEM POTASSIUM UPTAKE PROTEIN"/>
    <property type="match status" value="1"/>
</dbReference>
<comment type="caution">
    <text evidence="6">The sequence shown here is derived from an EMBL/GenBank/DDBJ whole genome shotgun (WGS) entry which is preliminary data.</text>
</comment>
<evidence type="ECO:0000259" key="5">
    <source>
        <dbReference type="Pfam" id="PF01494"/>
    </source>
</evidence>
<dbReference type="Pfam" id="PF01494">
    <property type="entry name" value="FAD_binding_3"/>
    <property type="match status" value="1"/>
</dbReference>
<dbReference type="GO" id="GO:0016709">
    <property type="term" value="F:oxidoreductase activity, acting on paired donors, with incorporation or reduction of molecular oxygen, NAD(P)H as one donor, and incorporation of one atom of oxygen"/>
    <property type="evidence" value="ECO:0007669"/>
    <property type="project" value="UniProtKB-ARBA"/>
</dbReference>
<proteinExistence type="predicted"/>
<evidence type="ECO:0000256" key="3">
    <source>
        <dbReference type="ARBA" id="ARBA00022827"/>
    </source>
</evidence>
<dbReference type="Gene3D" id="3.50.50.60">
    <property type="entry name" value="FAD/NAD(P)-binding domain"/>
    <property type="match status" value="1"/>
</dbReference>
<dbReference type="GO" id="GO:0071949">
    <property type="term" value="F:FAD binding"/>
    <property type="evidence" value="ECO:0007669"/>
    <property type="project" value="InterPro"/>
</dbReference>
<dbReference type="InterPro" id="IPR002938">
    <property type="entry name" value="FAD-bd"/>
</dbReference>
<evidence type="ECO:0000256" key="2">
    <source>
        <dbReference type="ARBA" id="ARBA00022630"/>
    </source>
</evidence>
<dbReference type="EMBL" id="NKHZ01000025">
    <property type="protein sequence ID" value="PNS20095.1"/>
    <property type="molecule type" value="Genomic_DNA"/>
</dbReference>
<dbReference type="AlphaFoldDB" id="A0A2K1QYH4"/>
<dbReference type="SUPFAM" id="SSF54373">
    <property type="entry name" value="FAD-linked reductases, C-terminal domain"/>
    <property type="match status" value="1"/>
</dbReference>
<name>A0A2K1QYH4_9PEZI</name>
<keyword evidence="6" id="KW-0830">Ubiquinone</keyword>
<reference evidence="6 7" key="1">
    <citation type="submission" date="2017-06" db="EMBL/GenBank/DDBJ databases">
        <title>Draft genome sequence of a variant of Elsinoe murrayae.</title>
        <authorList>
            <person name="Cheng Q."/>
        </authorList>
    </citation>
    <scope>NUCLEOTIDE SEQUENCE [LARGE SCALE GENOMIC DNA]</scope>
    <source>
        <strain evidence="6 7">CQ-2017a</strain>
    </source>
</reference>
<keyword evidence="2" id="KW-0285">Flavoprotein</keyword>